<evidence type="ECO:0000256" key="1">
    <source>
        <dbReference type="SAM" id="SignalP"/>
    </source>
</evidence>
<dbReference type="OrthoDB" id="9778516at2"/>
<reference evidence="2 3" key="2">
    <citation type="submission" date="2018-03" db="EMBL/GenBank/DDBJ databases">
        <authorList>
            <person name="Keele B.F."/>
        </authorList>
    </citation>
    <scope>NUCLEOTIDE SEQUENCE [LARGE SCALE GENOMIC DNA]</scope>
    <source>
        <strain evidence="2 3">D13</strain>
    </source>
</reference>
<feature type="chain" id="PRO_5015177473" evidence="1">
    <location>
        <begin position="23"/>
        <end position="426"/>
    </location>
</feature>
<dbReference type="EMBL" id="CP027860">
    <property type="protein sequence ID" value="AVP96890.1"/>
    <property type="molecule type" value="Genomic_DNA"/>
</dbReference>
<dbReference type="AlphaFoldDB" id="A0A2P1PPX0"/>
<evidence type="ECO:0000313" key="2">
    <source>
        <dbReference type="EMBL" id="AVP96890.1"/>
    </source>
</evidence>
<proteinExistence type="predicted"/>
<protein>
    <submittedName>
        <fullName evidence="2">Uncharacterized protein</fullName>
    </submittedName>
</protein>
<keyword evidence="3" id="KW-1185">Reference proteome</keyword>
<organism evidence="2 3">
    <name type="scientific">Ahniella affigens</name>
    <dbReference type="NCBI Taxonomy" id="2021234"/>
    <lineage>
        <taxon>Bacteria</taxon>
        <taxon>Pseudomonadati</taxon>
        <taxon>Pseudomonadota</taxon>
        <taxon>Gammaproteobacteria</taxon>
        <taxon>Lysobacterales</taxon>
        <taxon>Rhodanobacteraceae</taxon>
        <taxon>Ahniella</taxon>
    </lineage>
</organism>
<reference evidence="2 3" key="1">
    <citation type="submission" date="2018-03" db="EMBL/GenBank/DDBJ databases">
        <title>Ahniella affigens gen. nov., sp. nov., a gammaproteobacterium isolated from sandy soil near a stream.</title>
        <authorList>
            <person name="Ko Y."/>
            <person name="Kim J.-H."/>
        </authorList>
    </citation>
    <scope>NUCLEOTIDE SEQUENCE [LARGE SCALE GENOMIC DNA]</scope>
    <source>
        <strain evidence="2 3">D13</strain>
    </source>
</reference>
<dbReference type="Proteomes" id="UP000241074">
    <property type="component" value="Chromosome"/>
</dbReference>
<dbReference type="RefSeq" id="WP_106890815.1">
    <property type="nucleotide sequence ID" value="NZ_CP027860.1"/>
</dbReference>
<feature type="signal peptide" evidence="1">
    <location>
        <begin position="1"/>
        <end position="22"/>
    </location>
</feature>
<gene>
    <name evidence="2" type="ORF">C7S18_06605</name>
</gene>
<name>A0A2P1PPX0_9GAMM</name>
<evidence type="ECO:0000313" key="3">
    <source>
        <dbReference type="Proteomes" id="UP000241074"/>
    </source>
</evidence>
<sequence length="426" mass="46124">MRSKQVLRLCAGALIISVSVGAADAWAEDEYASNTHPTSSTLDLTALVLPSGELLSAQIVKDPLQPNRWGVWTATLGDQGIRSNITPIRETTLSPFGFTSVAYFKGRVVVGQQWRSQDPFSGPVVCERYLLPAATTVWSEGGFSGCGNLVATPDGVFSSKGGALRVMDAEGQLLPGATMPPLEPVPYGFVSVYKSFRGQAGHFLSEHFGEAPPVSWAVSLFGPDGTLAADVSGEGLPRPLKLIHADGTLTVVEEFTTQPGIRVFKRFGIGGALLSSQRFDFALVSQICSAYGGTIAHAIRHPSPSMLYWLGDDGSSRLFAATPMTFTCHNGAVFAIRRDASVRQLVRYREDGTEQWVRDLPQHEVEHELGTMLAENRVIAVSSWFAEPPGGATYVRRVQRFKLDGNLLSDHVLRAPEFPIQVSSFE</sequence>
<accession>A0A2P1PPX0</accession>
<dbReference type="KEGG" id="xba:C7S18_06605"/>
<keyword evidence="1" id="KW-0732">Signal</keyword>